<dbReference type="InterPro" id="IPR006059">
    <property type="entry name" value="SBP"/>
</dbReference>
<dbReference type="GO" id="GO:0042956">
    <property type="term" value="P:maltodextrin transmembrane transport"/>
    <property type="evidence" value="ECO:0007669"/>
    <property type="project" value="TreeGrafter"/>
</dbReference>
<gene>
    <name evidence="5" type="ORF">HGB44_18960</name>
</gene>
<sequence>MRSLPPLRSPFLSGACGLLLALTACSSGAGPAPDPAGPTITVWADDERAVALTTFAEAYSRTLDAQVEVIVVDHEELRASFLSTYTSDMGPDVVVGPHDWTGELAEAGAIVPVGLGARDADAFTPGALEAVTHEGRVYGIPYATENVALVRNTDLAPDAPETFEDLVETGSALVEAGRAERALGLQVGEEGDAYHLHPLFTSAGGYLFGEDEDGDPDPSDLGVASAESVEAFERLAELGEAGSGVLSREVDAATASALFTEGAVPFHVTGPWSVPAVKEAGVPYAISPVPPFADGGPARPLIGVQAFFVSAGASDPGLAEEFTAAFMADPAFSVTLYDADPRVPALVAALEEVAERDPDLEAFQAAGEGGLPMPAIPEMDAVWGPFGQAGADVIGGADPASALVEAEEQIRAGFE</sequence>
<dbReference type="PANTHER" id="PTHR30061">
    <property type="entry name" value="MALTOSE-BINDING PERIPLASMIC PROTEIN"/>
    <property type="match status" value="1"/>
</dbReference>
<keyword evidence="3 4" id="KW-0732">Signal</keyword>
<dbReference type="Pfam" id="PF13416">
    <property type="entry name" value="SBP_bac_8"/>
    <property type="match status" value="1"/>
</dbReference>
<dbReference type="CDD" id="cd13586">
    <property type="entry name" value="PBP2_Maltose_binding_like"/>
    <property type="match status" value="1"/>
</dbReference>
<evidence type="ECO:0000256" key="1">
    <source>
        <dbReference type="ARBA" id="ARBA00008520"/>
    </source>
</evidence>
<proteinExistence type="inferred from homology"/>
<dbReference type="AlphaFoldDB" id="A0A7X6RRL4"/>
<accession>A0A7X6RRL4</accession>
<dbReference type="Proteomes" id="UP000553209">
    <property type="component" value="Unassembled WGS sequence"/>
</dbReference>
<dbReference type="PANTHER" id="PTHR30061:SF50">
    <property type="entry name" value="MALTOSE_MALTODEXTRIN-BINDING PERIPLASMIC PROTEIN"/>
    <property type="match status" value="1"/>
</dbReference>
<dbReference type="SUPFAM" id="SSF53850">
    <property type="entry name" value="Periplasmic binding protein-like II"/>
    <property type="match status" value="1"/>
</dbReference>
<dbReference type="GO" id="GO:0015768">
    <property type="term" value="P:maltose transport"/>
    <property type="evidence" value="ECO:0007669"/>
    <property type="project" value="TreeGrafter"/>
</dbReference>
<dbReference type="GO" id="GO:1901982">
    <property type="term" value="F:maltose binding"/>
    <property type="evidence" value="ECO:0007669"/>
    <property type="project" value="TreeGrafter"/>
</dbReference>
<evidence type="ECO:0000256" key="4">
    <source>
        <dbReference type="SAM" id="SignalP"/>
    </source>
</evidence>
<dbReference type="PROSITE" id="PS51257">
    <property type="entry name" value="PROKAR_LIPOPROTEIN"/>
    <property type="match status" value="1"/>
</dbReference>
<dbReference type="EMBL" id="JAAXPG010000018">
    <property type="protein sequence ID" value="NKY99728.1"/>
    <property type="molecule type" value="Genomic_DNA"/>
</dbReference>
<comment type="caution">
    <text evidence="5">The sequence shown here is derived from an EMBL/GenBank/DDBJ whole genome shotgun (WGS) entry which is preliminary data.</text>
</comment>
<keyword evidence="6" id="KW-1185">Reference proteome</keyword>
<evidence type="ECO:0000313" key="6">
    <source>
        <dbReference type="Proteomes" id="UP000553209"/>
    </source>
</evidence>
<feature type="chain" id="PRO_5030987810" evidence="4">
    <location>
        <begin position="30"/>
        <end position="415"/>
    </location>
</feature>
<comment type="similarity">
    <text evidence="1">Belongs to the bacterial solute-binding protein 1 family.</text>
</comment>
<evidence type="ECO:0000256" key="2">
    <source>
        <dbReference type="ARBA" id="ARBA00022448"/>
    </source>
</evidence>
<evidence type="ECO:0000313" key="5">
    <source>
        <dbReference type="EMBL" id="NKY99728.1"/>
    </source>
</evidence>
<evidence type="ECO:0000256" key="3">
    <source>
        <dbReference type="ARBA" id="ARBA00022729"/>
    </source>
</evidence>
<organism evidence="5 6">
    <name type="scientific">Nocardiopsis alborubida</name>
    <dbReference type="NCBI Taxonomy" id="146802"/>
    <lineage>
        <taxon>Bacteria</taxon>
        <taxon>Bacillati</taxon>
        <taxon>Actinomycetota</taxon>
        <taxon>Actinomycetes</taxon>
        <taxon>Streptosporangiales</taxon>
        <taxon>Nocardiopsidaceae</taxon>
        <taxon>Nocardiopsis</taxon>
    </lineage>
</organism>
<reference evidence="5 6" key="1">
    <citation type="submission" date="2020-04" db="EMBL/GenBank/DDBJ databases">
        <title>MicrobeNet Type strains.</title>
        <authorList>
            <person name="Nicholson A.C."/>
        </authorList>
    </citation>
    <scope>NUCLEOTIDE SEQUENCE [LARGE SCALE GENOMIC DNA]</scope>
    <source>
        <strain evidence="5 6">ATCC 23612</strain>
    </source>
</reference>
<keyword evidence="2" id="KW-0813">Transport</keyword>
<dbReference type="GO" id="GO:0055052">
    <property type="term" value="C:ATP-binding cassette (ABC) transporter complex, substrate-binding subunit-containing"/>
    <property type="evidence" value="ECO:0007669"/>
    <property type="project" value="TreeGrafter"/>
</dbReference>
<protein>
    <submittedName>
        <fullName evidence="5">Maltose ABC transporter substrate-binding protein</fullName>
    </submittedName>
</protein>
<name>A0A7X6RRL4_9ACTN</name>
<feature type="signal peptide" evidence="4">
    <location>
        <begin position="1"/>
        <end position="29"/>
    </location>
</feature>
<dbReference type="Gene3D" id="3.40.190.10">
    <property type="entry name" value="Periplasmic binding protein-like II"/>
    <property type="match status" value="2"/>
</dbReference>